<evidence type="ECO:0000313" key="3">
    <source>
        <dbReference type="Proteomes" id="UP000041254"/>
    </source>
</evidence>
<gene>
    <name evidence="2" type="ORF">Vbra_6677</name>
</gene>
<dbReference type="Proteomes" id="UP000041254">
    <property type="component" value="Unassembled WGS sequence"/>
</dbReference>
<accession>A0A0G4E990</accession>
<keyword evidence="3" id="KW-1185">Reference proteome</keyword>
<evidence type="ECO:0000313" key="2">
    <source>
        <dbReference type="EMBL" id="CEL91923.1"/>
    </source>
</evidence>
<feature type="region of interest" description="Disordered" evidence="1">
    <location>
        <begin position="152"/>
        <end position="182"/>
    </location>
</feature>
<reference evidence="2 3" key="1">
    <citation type="submission" date="2014-11" db="EMBL/GenBank/DDBJ databases">
        <authorList>
            <person name="Zhu J."/>
            <person name="Qi W."/>
            <person name="Song R."/>
        </authorList>
    </citation>
    <scope>NUCLEOTIDE SEQUENCE [LARGE SCALE GENOMIC DNA]</scope>
</reference>
<dbReference type="EMBL" id="CDMY01000033">
    <property type="protein sequence ID" value="CEL91923.1"/>
    <property type="molecule type" value="Genomic_DNA"/>
</dbReference>
<dbReference type="VEuPathDB" id="CryptoDB:Vbra_6677"/>
<organism evidence="2 3">
    <name type="scientific">Vitrella brassicaformis (strain CCMP3155)</name>
    <dbReference type="NCBI Taxonomy" id="1169540"/>
    <lineage>
        <taxon>Eukaryota</taxon>
        <taxon>Sar</taxon>
        <taxon>Alveolata</taxon>
        <taxon>Colpodellida</taxon>
        <taxon>Vitrellaceae</taxon>
        <taxon>Vitrella</taxon>
    </lineage>
</organism>
<name>A0A0G4E990_VITBC</name>
<feature type="compositionally biased region" description="Low complexity" evidence="1">
    <location>
        <begin position="169"/>
        <end position="182"/>
    </location>
</feature>
<dbReference type="InParanoid" id="A0A0G4E990"/>
<feature type="compositionally biased region" description="Low complexity" evidence="1">
    <location>
        <begin position="1"/>
        <end position="14"/>
    </location>
</feature>
<dbReference type="PhylomeDB" id="A0A0G4E990"/>
<feature type="region of interest" description="Disordered" evidence="1">
    <location>
        <begin position="1"/>
        <end position="25"/>
    </location>
</feature>
<dbReference type="AlphaFoldDB" id="A0A0G4E990"/>
<protein>
    <submittedName>
        <fullName evidence="2">Uncharacterized protein</fullName>
    </submittedName>
</protein>
<evidence type="ECO:0000256" key="1">
    <source>
        <dbReference type="SAM" id="MobiDB-lite"/>
    </source>
</evidence>
<sequence>MAAAAASSSSAGAAHQAEVMGRSASSRYKEGTRVVSLSSTRRAPTNDYVWVTAKVYRVDPHVVYMKAGTLHEGTALYMREVGGSEEEFKVLKPHQTNTDTQTHPQAPVVWDASKKAPERFGEDLLASFFSFMTPRELSAIFPPPRSTDSIGAATPAAKPRPRAVQRVSAARPNPTTTTTTAPAPLFAGIFAPAQTPSTSQSTATPASCLFELGKASTGGVGDLFHGGAAASGGGSLFGEVGSTSSGTGRGSLSGQGGAATGTAGMFGGSISGGAGECVTVAATSSFSGPSFSARGSMLGGPAFGQQPSGGATRSSPSLIHTAALHQQTHVAIDSSTDIDRHFWDNMTTEKAFQLGKRLVNLTALTLVQPRRGRSWCLGSMINVVEGHAAGRREAREKEGQRLMAEGSLETIDFTTAPTRTSRSSPPSLPVTQPPTLHALRAVTGAVHQHSVLADRGWKMPALEYVDQDGWGASELGRFVSSSPSLKEVGGRRRSWGQWATLFEHFPEAPDGQPGPLSHLQSIGGIEHPRNRQTSEITRLQNVLSSRGCRKSLTSLDVELSPFRDHDDLSALLAVDRFINTCCTSPDVPLYVTVLRGIFNLAVFYADAFPRRPSPFIKTAIKEAARQTRYVYYRLSQHDVTHPLDDPSPAATDIASSLSFDEARRVSVHNANGFAPPPGTPPPAPAIINDLQQFPRAGELYFSSRLGVAAGRLLAQRMPREVVRVLFDGAVSAQDRIGVLEGLGAWRDVNTVRVGELDWVSLTQGGAFDGWGSNGLPSISNIGMQLEVPHELEASAAANIIRDGLSSLLSAGLRGLRVVKLRLLDVYHDLGDVIRRELLPHGTRVGGFTINTPDNDEDWCIVLVASRDP</sequence>
<proteinExistence type="predicted"/>